<evidence type="ECO:0000313" key="2">
    <source>
        <dbReference type="Proteomes" id="UP000789706"/>
    </source>
</evidence>
<name>A0A9N9B2Z7_9GLOM</name>
<dbReference type="EMBL" id="CAJVPK010000818">
    <property type="protein sequence ID" value="CAG8551504.1"/>
    <property type="molecule type" value="Genomic_DNA"/>
</dbReference>
<dbReference type="OrthoDB" id="2382084at2759"/>
<proteinExistence type="predicted"/>
<reference evidence="1" key="1">
    <citation type="submission" date="2021-06" db="EMBL/GenBank/DDBJ databases">
        <authorList>
            <person name="Kallberg Y."/>
            <person name="Tangrot J."/>
            <person name="Rosling A."/>
        </authorList>
    </citation>
    <scope>NUCLEOTIDE SEQUENCE</scope>
    <source>
        <strain evidence="1">AZ414A</strain>
    </source>
</reference>
<sequence>MTNPLPKTGIKKERTLAGYISNVLMKELADAKKRERVTDSFVNYLLGILEFNDYPFSLKLKADYNFRVHNKAVNSETDFSIWKDHHLFVIIDEDKHILYITFTEILGGGEYQIAGELLAAACATIDFDYLDSFSEGFPTDEMNIFGYPT</sequence>
<keyword evidence="2" id="KW-1185">Reference proteome</keyword>
<organism evidence="1 2">
    <name type="scientific">Diversispora eburnea</name>
    <dbReference type="NCBI Taxonomy" id="1213867"/>
    <lineage>
        <taxon>Eukaryota</taxon>
        <taxon>Fungi</taxon>
        <taxon>Fungi incertae sedis</taxon>
        <taxon>Mucoromycota</taxon>
        <taxon>Glomeromycotina</taxon>
        <taxon>Glomeromycetes</taxon>
        <taxon>Diversisporales</taxon>
        <taxon>Diversisporaceae</taxon>
        <taxon>Diversispora</taxon>
    </lineage>
</organism>
<protein>
    <submittedName>
        <fullName evidence="1">2619_t:CDS:1</fullName>
    </submittedName>
</protein>
<gene>
    <name evidence="1" type="ORF">DEBURN_LOCUS7122</name>
</gene>
<evidence type="ECO:0000313" key="1">
    <source>
        <dbReference type="EMBL" id="CAG8551504.1"/>
    </source>
</evidence>
<accession>A0A9N9B2Z7</accession>
<dbReference type="Proteomes" id="UP000789706">
    <property type="component" value="Unassembled WGS sequence"/>
</dbReference>
<dbReference type="AlphaFoldDB" id="A0A9N9B2Z7"/>
<comment type="caution">
    <text evidence="1">The sequence shown here is derived from an EMBL/GenBank/DDBJ whole genome shotgun (WGS) entry which is preliminary data.</text>
</comment>